<dbReference type="KEGG" id="tut:107365575"/>
<evidence type="ECO:0000313" key="5">
    <source>
        <dbReference type="Proteomes" id="UP000015104"/>
    </source>
</evidence>
<feature type="signal peptide" evidence="3">
    <location>
        <begin position="1"/>
        <end position="24"/>
    </location>
</feature>
<accession>T1KM51</accession>
<dbReference type="Proteomes" id="UP000015104">
    <property type="component" value="Unassembled WGS sequence"/>
</dbReference>
<dbReference type="OMA" id="ENTVCGQ"/>
<protein>
    <submittedName>
        <fullName evidence="4">Uncharacterized protein</fullName>
    </submittedName>
</protein>
<keyword evidence="2" id="KW-0812">Transmembrane</keyword>
<feature type="transmembrane region" description="Helical" evidence="2">
    <location>
        <begin position="793"/>
        <end position="813"/>
    </location>
</feature>
<gene>
    <name evidence="4" type="primary">107365575</name>
</gene>
<reference evidence="5" key="1">
    <citation type="submission" date="2011-08" db="EMBL/GenBank/DDBJ databases">
        <authorList>
            <person name="Rombauts S."/>
        </authorList>
    </citation>
    <scope>NUCLEOTIDE SEQUENCE</scope>
    <source>
        <strain evidence="5">London</strain>
    </source>
</reference>
<evidence type="ECO:0000256" key="1">
    <source>
        <dbReference type="SAM" id="MobiDB-lite"/>
    </source>
</evidence>
<evidence type="ECO:0000256" key="2">
    <source>
        <dbReference type="SAM" id="Phobius"/>
    </source>
</evidence>
<dbReference type="EMBL" id="CAEY01000239">
    <property type="status" value="NOT_ANNOTATED_CDS"/>
    <property type="molecule type" value="Genomic_DNA"/>
</dbReference>
<keyword evidence="5" id="KW-1185">Reference proteome</keyword>
<keyword evidence="2" id="KW-0472">Membrane</keyword>
<sequence>MDYRSTWMSLLGLTILLIAPTVFSISMSASRKQEIFELCYGRQRSMGQITPLINGQTNPPLAASVENLIALIEKIENSTTRTMQAKDLAATILKKFRSDGNVIRTNSFLDQSPPYAGIDKIEDALLDSTTDVNFDDQTILTTNERCSLYYMLSYQINKTEKASSTSRYNSAYRAPPMNSRPSVGTSRYGNNVNYAPTASAIKPREYGVGSFRSNSDNAIALNRLLLGVIAGQINSPGIALRDIFTKLKPDTQYETITKINVDEVINPLMAVTLSNIMAMSAAEGEKVEVQKIGVSGSWDNAACTMEYTLNNENPSEATLANIRGGIDGYYIGELAKSLSKTPSGMKLRLSQILRYYYDNVGGRISSTCYCDKSSVTLDDRSIRDTATNYFKVYEIGVKGNVISEEAVTLAIEGKRQHIEAAYVKARMIPAEDAEYCATGGGMTGKLDCETPTDLFVAIDLQSPDADKYKNLTARLINNLNLGIYGSSATVLSLNREDSATSETGQTFRNNLKHLAWASYNKGCPGCSMTYPREDTYGNPINAPSADLYLRINDTLRDFEANKWHLPAAPARPFIIMGGSYSARSIDSNIRMARNNLKTNHRDVQILLLTNAAENDLTDYINAPQDVIKDQDLSDVMARELSEKICQVPAVFQYADCRRVSTESNNAFEGYITPGRTQYWAMYPEYFIKSYDVSMKFYSAQGNMRVCFGRYPNPEETGRCYGDDEETRKNGEIRIYVSNPCQDRDLQTCEPFYFTISIPDQGMTANNLCTDKKCLNAKQAKFKFTHAGIQCSSAFSLVSSLYLAIILALLSSFYNQSKQF</sequence>
<dbReference type="AlphaFoldDB" id="T1KM51"/>
<dbReference type="OrthoDB" id="6510671at2759"/>
<feature type="region of interest" description="Disordered" evidence="1">
    <location>
        <begin position="167"/>
        <end position="188"/>
    </location>
</feature>
<dbReference type="EnsemblMetazoa" id="tetur15g00380.1">
    <property type="protein sequence ID" value="tetur15g00380.1"/>
    <property type="gene ID" value="tetur15g00380"/>
</dbReference>
<evidence type="ECO:0000313" key="4">
    <source>
        <dbReference type="EnsemblMetazoa" id="tetur15g00380.1"/>
    </source>
</evidence>
<keyword evidence="3" id="KW-0732">Signal</keyword>
<dbReference type="HOGENOM" id="CLU_345245_0_0_1"/>
<evidence type="ECO:0000256" key="3">
    <source>
        <dbReference type="SAM" id="SignalP"/>
    </source>
</evidence>
<organism evidence="4 5">
    <name type="scientific">Tetranychus urticae</name>
    <name type="common">Two-spotted spider mite</name>
    <dbReference type="NCBI Taxonomy" id="32264"/>
    <lineage>
        <taxon>Eukaryota</taxon>
        <taxon>Metazoa</taxon>
        <taxon>Ecdysozoa</taxon>
        <taxon>Arthropoda</taxon>
        <taxon>Chelicerata</taxon>
        <taxon>Arachnida</taxon>
        <taxon>Acari</taxon>
        <taxon>Acariformes</taxon>
        <taxon>Trombidiformes</taxon>
        <taxon>Prostigmata</taxon>
        <taxon>Eleutherengona</taxon>
        <taxon>Raphignathae</taxon>
        <taxon>Tetranychoidea</taxon>
        <taxon>Tetranychidae</taxon>
        <taxon>Tetranychus</taxon>
    </lineage>
</organism>
<feature type="chain" id="PRO_5004591675" evidence="3">
    <location>
        <begin position="25"/>
        <end position="819"/>
    </location>
</feature>
<feature type="compositionally biased region" description="Polar residues" evidence="1">
    <location>
        <begin position="179"/>
        <end position="188"/>
    </location>
</feature>
<proteinExistence type="predicted"/>
<reference evidence="4" key="2">
    <citation type="submission" date="2015-06" db="UniProtKB">
        <authorList>
            <consortium name="EnsemblMetazoa"/>
        </authorList>
    </citation>
    <scope>IDENTIFICATION</scope>
</reference>
<name>T1KM51_TETUR</name>
<keyword evidence="2" id="KW-1133">Transmembrane helix</keyword>